<evidence type="ECO:0000313" key="3">
    <source>
        <dbReference type="Proteomes" id="UP000007115"/>
    </source>
</evidence>
<dbReference type="OrthoDB" id="6614653at2759"/>
<evidence type="ECO:0000313" key="2">
    <source>
        <dbReference type="EMBL" id="EHK26233.1"/>
    </source>
</evidence>
<dbReference type="SUPFAM" id="SSF51182">
    <property type="entry name" value="RmlC-like cupins"/>
    <property type="match status" value="1"/>
</dbReference>
<sequence>MSAANQHEVSNTLSSIVPSFTPSESPESAAVKAIIGSLSLIEHVEGGYFAVTDADSTKIPSPYPATPLSQRTIDLVNGLPADFDYAFRQLSTTIFYYLTPNRPLGSFHRNRSRIIHSLHRGRGRYVLIHPDGRIESFIVGPNIERGEKLQWVVEGGVWKASFLLPDSDDQSSSDGLLISETVVPGFEYADHEFLSNERLVEILPESKVNVVKWLVKH</sequence>
<dbReference type="PANTHER" id="PTHR33387:SF3">
    <property type="entry name" value="DUF985 DOMAIN-CONTAINING PROTEIN"/>
    <property type="match status" value="1"/>
</dbReference>
<accession>G9MHP5</accession>
<feature type="domain" description="DUF985" evidence="1">
    <location>
        <begin position="33"/>
        <end position="194"/>
    </location>
</feature>
<dbReference type="Proteomes" id="UP000007115">
    <property type="component" value="Unassembled WGS sequence"/>
</dbReference>
<dbReference type="RefSeq" id="XP_013960446.1">
    <property type="nucleotide sequence ID" value="XM_014104971.1"/>
</dbReference>
<comment type="caution">
    <text evidence="2">The sequence shown here is derived from an EMBL/GenBank/DDBJ whole genome shotgun (WGS) entry which is preliminary data.</text>
</comment>
<dbReference type="HOGENOM" id="CLU_097615_0_0_1"/>
<dbReference type="EMBL" id="ABDF02000002">
    <property type="protein sequence ID" value="EHK26233.1"/>
    <property type="molecule type" value="Genomic_DNA"/>
</dbReference>
<dbReference type="CDD" id="cd06121">
    <property type="entry name" value="cupin_YML079wp"/>
    <property type="match status" value="1"/>
</dbReference>
<proteinExistence type="predicted"/>
<keyword evidence="3" id="KW-1185">Reference proteome</keyword>
<dbReference type="PANTHER" id="PTHR33387">
    <property type="entry name" value="RMLC-LIKE JELLY ROLL FOLD PROTEIN"/>
    <property type="match status" value="1"/>
</dbReference>
<dbReference type="VEuPathDB" id="FungiDB:TRIVIDRAFT_215228"/>
<dbReference type="InterPro" id="IPR039935">
    <property type="entry name" value="YML079W-like"/>
</dbReference>
<dbReference type="InterPro" id="IPR014710">
    <property type="entry name" value="RmlC-like_jellyroll"/>
</dbReference>
<dbReference type="AlphaFoldDB" id="G9MHP5"/>
<dbReference type="FunCoup" id="G9MHP5">
    <property type="interactions" value="90"/>
</dbReference>
<name>G9MHP5_HYPVG</name>
<protein>
    <recommendedName>
        <fullName evidence="1">DUF985 domain-containing protein</fullName>
    </recommendedName>
</protein>
<evidence type="ECO:0000259" key="1">
    <source>
        <dbReference type="Pfam" id="PF06172"/>
    </source>
</evidence>
<dbReference type="InParanoid" id="G9MHP5"/>
<dbReference type="Gene3D" id="2.60.120.10">
    <property type="entry name" value="Jelly Rolls"/>
    <property type="match status" value="1"/>
</dbReference>
<dbReference type="InterPro" id="IPR011051">
    <property type="entry name" value="RmlC_Cupin_sf"/>
</dbReference>
<dbReference type="GeneID" id="25790901"/>
<organism evidence="2 3">
    <name type="scientific">Hypocrea virens (strain Gv29-8 / FGSC 10586)</name>
    <name type="common">Gliocladium virens</name>
    <name type="synonym">Trichoderma virens</name>
    <dbReference type="NCBI Taxonomy" id="413071"/>
    <lineage>
        <taxon>Eukaryota</taxon>
        <taxon>Fungi</taxon>
        <taxon>Dikarya</taxon>
        <taxon>Ascomycota</taxon>
        <taxon>Pezizomycotina</taxon>
        <taxon>Sordariomycetes</taxon>
        <taxon>Hypocreomycetidae</taxon>
        <taxon>Hypocreales</taxon>
        <taxon>Hypocreaceae</taxon>
        <taxon>Trichoderma</taxon>
    </lineage>
</organism>
<dbReference type="Pfam" id="PF06172">
    <property type="entry name" value="Cupin_5"/>
    <property type="match status" value="1"/>
</dbReference>
<reference evidence="2 3" key="1">
    <citation type="journal article" date="2011" name="Genome Biol.">
        <title>Comparative genome sequence analysis underscores mycoparasitism as the ancestral life style of Trichoderma.</title>
        <authorList>
            <person name="Kubicek C.P."/>
            <person name="Herrera-Estrella A."/>
            <person name="Seidl-Seiboth V."/>
            <person name="Martinez D.A."/>
            <person name="Druzhinina I.S."/>
            <person name="Thon M."/>
            <person name="Zeilinger S."/>
            <person name="Casas-Flores S."/>
            <person name="Horwitz B.A."/>
            <person name="Mukherjee P.K."/>
            <person name="Mukherjee M."/>
            <person name="Kredics L."/>
            <person name="Alcaraz L.D."/>
            <person name="Aerts A."/>
            <person name="Antal Z."/>
            <person name="Atanasova L."/>
            <person name="Cervantes-Badillo M.G."/>
            <person name="Challacombe J."/>
            <person name="Chertkov O."/>
            <person name="McCluskey K."/>
            <person name="Coulpier F."/>
            <person name="Deshpande N."/>
            <person name="von Doehren H."/>
            <person name="Ebbole D.J."/>
            <person name="Esquivel-Naranjo E.U."/>
            <person name="Fekete E."/>
            <person name="Flipphi M."/>
            <person name="Glaser F."/>
            <person name="Gomez-Rodriguez E.Y."/>
            <person name="Gruber S."/>
            <person name="Han C."/>
            <person name="Henrissat B."/>
            <person name="Hermosa R."/>
            <person name="Hernandez-Onate M."/>
            <person name="Karaffa L."/>
            <person name="Kosti I."/>
            <person name="Le Crom S."/>
            <person name="Lindquist E."/>
            <person name="Lucas S."/>
            <person name="Luebeck M."/>
            <person name="Luebeck P.S."/>
            <person name="Margeot A."/>
            <person name="Metz B."/>
            <person name="Misra M."/>
            <person name="Nevalainen H."/>
            <person name="Omann M."/>
            <person name="Packer N."/>
            <person name="Perrone G."/>
            <person name="Uresti-Rivera E.E."/>
            <person name="Salamov A."/>
            <person name="Schmoll M."/>
            <person name="Seiboth B."/>
            <person name="Shapiro H."/>
            <person name="Sukno S."/>
            <person name="Tamayo-Ramos J.A."/>
            <person name="Tisch D."/>
            <person name="Wiest A."/>
            <person name="Wilkinson H.H."/>
            <person name="Zhang M."/>
            <person name="Coutinho P.M."/>
            <person name="Kenerley C.M."/>
            <person name="Monte E."/>
            <person name="Baker S.E."/>
            <person name="Grigoriev I.V."/>
        </authorList>
    </citation>
    <scope>NUCLEOTIDE SEQUENCE [LARGE SCALE GENOMIC DNA]</scope>
    <source>
        <strain evidence="3">Gv29-8 / FGSC 10586</strain>
    </source>
</reference>
<dbReference type="eggNOG" id="ENOG502RCWJ">
    <property type="taxonomic scope" value="Eukaryota"/>
</dbReference>
<dbReference type="InterPro" id="IPR009327">
    <property type="entry name" value="Cupin_DUF985"/>
</dbReference>
<gene>
    <name evidence="2" type="ORF">TRIVIDRAFT_215228</name>
</gene>
<dbReference type="OMA" id="NDSRDYP"/>